<dbReference type="SUPFAM" id="SSF57667">
    <property type="entry name" value="beta-beta-alpha zinc fingers"/>
    <property type="match status" value="1"/>
</dbReference>
<feature type="non-terminal residue" evidence="1">
    <location>
        <position position="1"/>
    </location>
</feature>
<evidence type="ECO:0000313" key="1">
    <source>
        <dbReference type="EMBL" id="CAL4171939.1"/>
    </source>
</evidence>
<keyword evidence="2" id="KW-1185">Reference proteome</keyword>
<organism evidence="1 2">
    <name type="scientific">Meganyctiphanes norvegica</name>
    <name type="common">Northern krill</name>
    <name type="synonym">Thysanopoda norvegica</name>
    <dbReference type="NCBI Taxonomy" id="48144"/>
    <lineage>
        <taxon>Eukaryota</taxon>
        <taxon>Metazoa</taxon>
        <taxon>Ecdysozoa</taxon>
        <taxon>Arthropoda</taxon>
        <taxon>Crustacea</taxon>
        <taxon>Multicrustacea</taxon>
        <taxon>Malacostraca</taxon>
        <taxon>Eumalacostraca</taxon>
        <taxon>Eucarida</taxon>
        <taxon>Euphausiacea</taxon>
        <taxon>Euphausiidae</taxon>
        <taxon>Meganyctiphanes</taxon>
    </lineage>
</organism>
<dbReference type="Proteomes" id="UP001497623">
    <property type="component" value="Unassembled WGS sequence"/>
</dbReference>
<dbReference type="EMBL" id="CAXKWB010051919">
    <property type="protein sequence ID" value="CAL4171939.1"/>
    <property type="molecule type" value="Genomic_DNA"/>
</dbReference>
<gene>
    <name evidence="1" type="ORF">MNOR_LOCUS34215</name>
</gene>
<comment type="caution">
    <text evidence="1">The sequence shown here is derived from an EMBL/GenBank/DDBJ whole genome shotgun (WGS) entry which is preliminary data.</text>
</comment>
<proteinExistence type="predicted"/>
<accession>A0AAV2SB61</accession>
<sequence length="102" mass="12043">IREEIEKPIKVQPVEIKLKEEIEIYEEPIAFTGESYLKHEELDLIEHLSVEKPYKCRQINETIFDESDIVLQRSQTGGKPYQCSQYDKVISKNSSMITNRRK</sequence>
<reference evidence="1 2" key="1">
    <citation type="submission" date="2024-05" db="EMBL/GenBank/DDBJ databases">
        <authorList>
            <person name="Wallberg A."/>
        </authorList>
    </citation>
    <scope>NUCLEOTIDE SEQUENCE [LARGE SCALE GENOMIC DNA]</scope>
</reference>
<evidence type="ECO:0000313" key="2">
    <source>
        <dbReference type="Proteomes" id="UP001497623"/>
    </source>
</evidence>
<dbReference type="AlphaFoldDB" id="A0AAV2SB61"/>
<dbReference type="InterPro" id="IPR036236">
    <property type="entry name" value="Znf_C2H2_sf"/>
</dbReference>
<name>A0AAV2SB61_MEGNR</name>
<feature type="non-terminal residue" evidence="1">
    <location>
        <position position="102"/>
    </location>
</feature>
<dbReference type="Gene3D" id="3.30.160.60">
    <property type="entry name" value="Classic Zinc Finger"/>
    <property type="match status" value="1"/>
</dbReference>
<protein>
    <submittedName>
        <fullName evidence="1">Uncharacterized protein</fullName>
    </submittedName>
</protein>